<dbReference type="EMBL" id="JAAAHY010003117">
    <property type="protein sequence ID" value="KAF9943553.1"/>
    <property type="molecule type" value="Genomic_DNA"/>
</dbReference>
<dbReference type="GO" id="GO:0006511">
    <property type="term" value="P:ubiquitin-dependent protein catabolic process"/>
    <property type="evidence" value="ECO:0007669"/>
    <property type="project" value="InterPro"/>
</dbReference>
<comment type="similarity">
    <text evidence="1">Belongs to the peptidase C12 family.</text>
</comment>
<gene>
    <name evidence="3" type="ORF">BGZ70_005790</name>
</gene>
<comment type="caution">
    <text evidence="1">Lacks conserved residue(s) required for the propagation of feature annotation.</text>
</comment>
<accession>A0A9P6ISB9</accession>
<dbReference type="GO" id="GO:0004843">
    <property type="term" value="F:cysteine-type deubiquitinase activity"/>
    <property type="evidence" value="ECO:0007669"/>
    <property type="project" value="InterPro"/>
</dbReference>
<comment type="caution">
    <text evidence="3">The sequence shown here is derived from an EMBL/GenBank/DDBJ whole genome shotgun (WGS) entry which is preliminary data.</text>
</comment>
<feature type="domain" description="UCH catalytic" evidence="2">
    <location>
        <begin position="1"/>
        <end position="72"/>
    </location>
</feature>
<feature type="non-terminal residue" evidence="3">
    <location>
        <position position="72"/>
    </location>
</feature>
<proteinExistence type="inferred from homology"/>
<dbReference type="PROSITE" id="PS52048">
    <property type="entry name" value="UCH_DOMAIN"/>
    <property type="match status" value="1"/>
</dbReference>
<name>A0A9P6ISB9_MORAP</name>
<reference evidence="3" key="1">
    <citation type="journal article" date="2020" name="Fungal Divers.">
        <title>Resolving the Mortierellaceae phylogeny through synthesis of multi-gene phylogenetics and phylogenomics.</title>
        <authorList>
            <person name="Vandepol N."/>
            <person name="Liber J."/>
            <person name="Desiro A."/>
            <person name="Na H."/>
            <person name="Kennedy M."/>
            <person name="Barry K."/>
            <person name="Grigoriev I.V."/>
            <person name="Miller A.N."/>
            <person name="O'Donnell K."/>
            <person name="Stajich J.E."/>
            <person name="Bonito G."/>
        </authorList>
    </citation>
    <scope>NUCLEOTIDE SEQUENCE</scope>
    <source>
        <strain evidence="3">CK1249</strain>
    </source>
</reference>
<keyword evidence="4" id="KW-1185">Reference proteome</keyword>
<dbReference type="Proteomes" id="UP000738359">
    <property type="component" value="Unassembled WGS sequence"/>
</dbReference>
<dbReference type="InterPro" id="IPR001578">
    <property type="entry name" value="Peptidase_C12_UCH"/>
</dbReference>
<evidence type="ECO:0000313" key="4">
    <source>
        <dbReference type="Proteomes" id="UP000738359"/>
    </source>
</evidence>
<protein>
    <recommendedName>
        <fullName evidence="2">UCH catalytic domain-containing protein</fullName>
    </recommendedName>
</protein>
<evidence type="ECO:0000313" key="3">
    <source>
        <dbReference type="EMBL" id="KAF9943553.1"/>
    </source>
</evidence>
<evidence type="ECO:0000259" key="2">
    <source>
        <dbReference type="PROSITE" id="PS52048"/>
    </source>
</evidence>
<sequence length="72" mass="8361">EQYHYEAMQNSELHALHHSILTWPSILNSLDEEEQENLSDEEDQSGNHLIVILPFDGRVWEIDSLDEQGPFA</sequence>
<evidence type="ECO:0000256" key="1">
    <source>
        <dbReference type="PROSITE-ProRule" id="PRU01393"/>
    </source>
</evidence>
<feature type="non-terminal residue" evidence="3">
    <location>
        <position position="1"/>
    </location>
</feature>
<dbReference type="AlphaFoldDB" id="A0A9P6ISB9"/>
<organism evidence="3 4">
    <name type="scientific">Mortierella alpina</name>
    <name type="common">Oleaginous fungus</name>
    <name type="synonym">Mortierella renispora</name>
    <dbReference type="NCBI Taxonomy" id="64518"/>
    <lineage>
        <taxon>Eukaryota</taxon>
        <taxon>Fungi</taxon>
        <taxon>Fungi incertae sedis</taxon>
        <taxon>Mucoromycota</taxon>
        <taxon>Mortierellomycotina</taxon>
        <taxon>Mortierellomycetes</taxon>
        <taxon>Mortierellales</taxon>
        <taxon>Mortierellaceae</taxon>
        <taxon>Mortierella</taxon>
    </lineage>
</organism>